<dbReference type="EMBL" id="CAJNOW010000184">
    <property type="protein sequence ID" value="CAF1264251.1"/>
    <property type="molecule type" value="Genomic_DNA"/>
</dbReference>
<dbReference type="Proteomes" id="UP000663834">
    <property type="component" value="Unassembled WGS sequence"/>
</dbReference>
<feature type="transmembrane region" description="Helical" evidence="1">
    <location>
        <begin position="426"/>
        <end position="449"/>
    </location>
</feature>
<evidence type="ECO:0000313" key="4">
    <source>
        <dbReference type="Proteomes" id="UP000663855"/>
    </source>
</evidence>
<evidence type="ECO:0000313" key="3">
    <source>
        <dbReference type="EMBL" id="CAF1430750.1"/>
    </source>
</evidence>
<protein>
    <submittedName>
        <fullName evidence="3">Uncharacterized protein</fullName>
    </submittedName>
</protein>
<dbReference type="Proteomes" id="UP000663855">
    <property type="component" value="Unassembled WGS sequence"/>
</dbReference>
<accession>A0A815N1Q6</accession>
<feature type="transmembrane region" description="Helical" evidence="1">
    <location>
        <begin position="302"/>
        <end position="324"/>
    </location>
</feature>
<keyword evidence="1" id="KW-0812">Transmembrane</keyword>
<keyword evidence="1" id="KW-0472">Membrane</keyword>
<feature type="transmembrane region" description="Helical" evidence="1">
    <location>
        <begin position="395"/>
        <end position="414"/>
    </location>
</feature>
<gene>
    <name evidence="3" type="ORF">CJN711_LOCUS23556</name>
    <name evidence="2" type="ORF">KQP761_LOCUS2961</name>
</gene>
<dbReference type="AlphaFoldDB" id="A0A815N1Q6"/>
<dbReference type="EMBL" id="CAJNOV010010940">
    <property type="protein sequence ID" value="CAF1430750.1"/>
    <property type="molecule type" value="Genomic_DNA"/>
</dbReference>
<feature type="transmembrane region" description="Helical" evidence="1">
    <location>
        <begin position="364"/>
        <end position="383"/>
    </location>
</feature>
<feature type="transmembrane region" description="Helical" evidence="1">
    <location>
        <begin position="461"/>
        <end position="480"/>
    </location>
</feature>
<evidence type="ECO:0000256" key="1">
    <source>
        <dbReference type="SAM" id="Phobius"/>
    </source>
</evidence>
<reference evidence="3" key="1">
    <citation type="submission" date="2021-02" db="EMBL/GenBank/DDBJ databases">
        <authorList>
            <person name="Nowell W R."/>
        </authorList>
    </citation>
    <scope>NUCLEOTIDE SEQUENCE</scope>
</reference>
<proteinExistence type="predicted"/>
<dbReference type="OrthoDB" id="10033120at2759"/>
<sequence>MNTRLYDQNSSANIIRIPEILSIGNKNDLSSTKIEYIDMIVDENYPPDDLVINPIDYHGNTPSMLNKKQKSLISIYDNNPQQQQQQQLSSYPQQSTTSFHPLVGIIGRSKRSEAFTKRLLLSGFPKPILCDINSNEIDLNYKSNYVSYESFYELSPTIVLITDNLTRNLDDLFPQNKSQIIIDARQIYIKYSSKKSSRSLLSIPGSYRAFGNLSNWEITNGTQRIAVTIEQYPPLNLIKFIFDLNCFPRGIHFLDQYSYNKQQRKSFRNCLFPFLSIIVIFSLCFIVSMMEHNHDIFTSVLIYRQASSITASTSILLLALLFFIRPILELIEFIYLMILKKQSIHENVISKFTFIQCWLQSRHYLVWYSLLFALLHVLFLIFSKIDFNSKLFTCGFFFGIFTLLVLFILSYAHFPWISEHLLWNEYRLLTSFVGTCCLLLAFIHIFLHWKFNSDLFNLKLLSMIILFIVLILRLIIYGIIHSSFKLIQYIRTRSMETSLL</sequence>
<evidence type="ECO:0000313" key="2">
    <source>
        <dbReference type="EMBL" id="CAF1264251.1"/>
    </source>
</evidence>
<name>A0A815N1Q6_9BILA</name>
<feature type="transmembrane region" description="Helical" evidence="1">
    <location>
        <begin position="270"/>
        <end position="290"/>
    </location>
</feature>
<organism evidence="3 4">
    <name type="scientific">Rotaria magnacalcarata</name>
    <dbReference type="NCBI Taxonomy" id="392030"/>
    <lineage>
        <taxon>Eukaryota</taxon>
        <taxon>Metazoa</taxon>
        <taxon>Spiralia</taxon>
        <taxon>Gnathifera</taxon>
        <taxon>Rotifera</taxon>
        <taxon>Eurotatoria</taxon>
        <taxon>Bdelloidea</taxon>
        <taxon>Philodinida</taxon>
        <taxon>Philodinidae</taxon>
        <taxon>Rotaria</taxon>
    </lineage>
</organism>
<keyword evidence="1" id="KW-1133">Transmembrane helix</keyword>
<comment type="caution">
    <text evidence="3">The sequence shown here is derived from an EMBL/GenBank/DDBJ whole genome shotgun (WGS) entry which is preliminary data.</text>
</comment>